<dbReference type="InterPro" id="IPR018490">
    <property type="entry name" value="cNMP-bd_dom_sf"/>
</dbReference>
<reference evidence="2 3" key="2">
    <citation type="journal article" date="2010" name="Stand. Genomic Sci.">
        <title>Complete genome sequence of Desulfohalobium retbaense type strain (HR(100)).</title>
        <authorList>
            <person name="Spring S."/>
            <person name="Nolan M."/>
            <person name="Lapidus A."/>
            <person name="Glavina Del Rio T."/>
            <person name="Copeland A."/>
            <person name="Tice H."/>
            <person name="Cheng J.F."/>
            <person name="Lucas S."/>
            <person name="Land M."/>
            <person name="Chen F."/>
            <person name="Bruce D."/>
            <person name="Goodwin L."/>
            <person name="Pitluck S."/>
            <person name="Ivanova N."/>
            <person name="Mavromatis K."/>
            <person name="Mikhailova N."/>
            <person name="Pati A."/>
            <person name="Chen A."/>
            <person name="Palaniappan K."/>
            <person name="Hauser L."/>
            <person name="Chang Y.J."/>
            <person name="Jeffries C.D."/>
            <person name="Munk C."/>
            <person name="Kiss H."/>
            <person name="Chain P."/>
            <person name="Han C."/>
            <person name="Brettin T."/>
            <person name="Detter J.C."/>
            <person name="Schuler E."/>
            <person name="Goker M."/>
            <person name="Rohde M."/>
            <person name="Bristow J."/>
            <person name="Eisen J.A."/>
            <person name="Markowitz V."/>
            <person name="Hugenholtz P."/>
            <person name="Kyrpides N.C."/>
            <person name="Klenk H.P."/>
        </authorList>
    </citation>
    <scope>NUCLEOTIDE SEQUENCE [LARGE SCALE GENOMIC DNA]</scope>
    <source>
        <strain evidence="2 3">DSM 5692</strain>
    </source>
</reference>
<dbReference type="PROSITE" id="PS50042">
    <property type="entry name" value="CNMP_BINDING_3"/>
    <property type="match status" value="1"/>
</dbReference>
<dbReference type="GO" id="GO:0005829">
    <property type="term" value="C:cytosol"/>
    <property type="evidence" value="ECO:0007669"/>
    <property type="project" value="TreeGrafter"/>
</dbReference>
<dbReference type="Proteomes" id="UP000001052">
    <property type="component" value="Chromosome"/>
</dbReference>
<dbReference type="GO" id="GO:0003700">
    <property type="term" value="F:DNA-binding transcription factor activity"/>
    <property type="evidence" value="ECO:0007669"/>
    <property type="project" value="TreeGrafter"/>
</dbReference>
<dbReference type="KEGG" id="drt:Dret_0787"/>
<proteinExistence type="predicted"/>
<dbReference type="OrthoDB" id="5506583at2"/>
<dbReference type="eggNOG" id="COG0664">
    <property type="taxonomic scope" value="Bacteria"/>
</dbReference>
<protein>
    <submittedName>
        <fullName evidence="2">Transcriptional regulator, Crp/Fnr family</fullName>
    </submittedName>
</protein>
<dbReference type="Gene3D" id="2.60.120.10">
    <property type="entry name" value="Jelly Rolls"/>
    <property type="match status" value="1"/>
</dbReference>
<evidence type="ECO:0000259" key="1">
    <source>
        <dbReference type="PROSITE" id="PS50042"/>
    </source>
</evidence>
<feature type="domain" description="Cyclic nucleotide-binding" evidence="1">
    <location>
        <begin position="12"/>
        <end position="132"/>
    </location>
</feature>
<dbReference type="SUPFAM" id="SSF51206">
    <property type="entry name" value="cAMP-binding domain-like"/>
    <property type="match status" value="1"/>
</dbReference>
<gene>
    <name evidence="2" type="ordered locus">Dret_0787</name>
</gene>
<evidence type="ECO:0000313" key="2">
    <source>
        <dbReference type="EMBL" id="ACV68079.1"/>
    </source>
</evidence>
<dbReference type="CDD" id="cd00038">
    <property type="entry name" value="CAP_ED"/>
    <property type="match status" value="1"/>
</dbReference>
<dbReference type="InterPro" id="IPR014710">
    <property type="entry name" value="RmlC-like_jellyroll"/>
</dbReference>
<sequence>MVTISELKKMKALDALNDDQLQILLPYISQFECQAREIIYQRGHQAHNFYMLKSGKAYLEMQVTKDIEISLTSIKPGYSFGWHALISEGTHSYTAVSDEPSTILTIARNDLQAIIEAHQDIGFRLMQRMCEILYHRLDHRTAQFLSILTKHPDMKELLEDAVMQCVLPQF</sequence>
<accession>C8X0Y2</accession>
<dbReference type="InterPro" id="IPR050397">
    <property type="entry name" value="Env_Response_Regulators"/>
</dbReference>
<dbReference type="AlphaFoldDB" id="C8X0Y2"/>
<dbReference type="RefSeq" id="WP_015751237.1">
    <property type="nucleotide sequence ID" value="NC_013223.1"/>
</dbReference>
<organism evidence="2 3">
    <name type="scientific">Desulfohalobium retbaense (strain ATCC 49708 / DSM 5692 / JCM 16813 / HR100)</name>
    <dbReference type="NCBI Taxonomy" id="485915"/>
    <lineage>
        <taxon>Bacteria</taxon>
        <taxon>Pseudomonadati</taxon>
        <taxon>Thermodesulfobacteriota</taxon>
        <taxon>Desulfovibrionia</taxon>
        <taxon>Desulfovibrionales</taxon>
        <taxon>Desulfohalobiaceae</taxon>
        <taxon>Desulfohalobium</taxon>
    </lineage>
</organism>
<reference evidence="3" key="1">
    <citation type="submission" date="2009-09" db="EMBL/GenBank/DDBJ databases">
        <title>The complete chromosome of Desulfohalobium retbaense DSM 5692.</title>
        <authorList>
            <consortium name="US DOE Joint Genome Institute (JGI-PGF)"/>
            <person name="Lucas S."/>
            <person name="Copeland A."/>
            <person name="Lapidus A."/>
            <person name="Glavina del Rio T."/>
            <person name="Dalin E."/>
            <person name="Tice H."/>
            <person name="Bruce D."/>
            <person name="Goodwin L."/>
            <person name="Pitluck S."/>
            <person name="Kyrpides N."/>
            <person name="Mavromatis K."/>
            <person name="Ivanova N."/>
            <person name="Mikhailova N."/>
            <person name="Munk A.C."/>
            <person name="Brettin T."/>
            <person name="Detter J.C."/>
            <person name="Han C."/>
            <person name="Tapia R."/>
            <person name="Larimer F."/>
            <person name="Land M."/>
            <person name="Hauser L."/>
            <person name="Markowitz V."/>
            <person name="Cheng J.-F."/>
            <person name="Hugenholtz P."/>
            <person name="Woyke T."/>
            <person name="Wu D."/>
            <person name="Spring S."/>
            <person name="Klenk H.-P."/>
            <person name="Eisen J.A."/>
        </authorList>
    </citation>
    <scope>NUCLEOTIDE SEQUENCE [LARGE SCALE GENOMIC DNA]</scope>
    <source>
        <strain evidence="3">DSM 5692</strain>
    </source>
</reference>
<dbReference type="PANTHER" id="PTHR24567">
    <property type="entry name" value="CRP FAMILY TRANSCRIPTIONAL REGULATORY PROTEIN"/>
    <property type="match status" value="1"/>
</dbReference>
<dbReference type="EMBL" id="CP001734">
    <property type="protein sequence ID" value="ACV68079.1"/>
    <property type="molecule type" value="Genomic_DNA"/>
</dbReference>
<keyword evidence="3" id="KW-1185">Reference proteome</keyword>
<dbReference type="HOGENOM" id="CLU_075053_15_2_7"/>
<dbReference type="PANTHER" id="PTHR24567:SF26">
    <property type="entry name" value="REGULATORY PROTEIN YEIL"/>
    <property type="match status" value="1"/>
</dbReference>
<name>C8X0Y2_DESRD</name>
<evidence type="ECO:0000313" key="3">
    <source>
        <dbReference type="Proteomes" id="UP000001052"/>
    </source>
</evidence>
<dbReference type="InterPro" id="IPR000595">
    <property type="entry name" value="cNMP-bd_dom"/>
</dbReference>
<dbReference type="Pfam" id="PF00027">
    <property type="entry name" value="cNMP_binding"/>
    <property type="match status" value="1"/>
</dbReference>
<dbReference type="STRING" id="485915.Dret_0787"/>
<dbReference type="SMART" id="SM00100">
    <property type="entry name" value="cNMP"/>
    <property type="match status" value="1"/>
</dbReference>